<dbReference type="PANTHER" id="PTHR47966">
    <property type="entry name" value="BETA-SITE APP-CLEAVING ENZYME, ISOFORM A-RELATED"/>
    <property type="match status" value="1"/>
</dbReference>
<evidence type="ECO:0000256" key="6">
    <source>
        <dbReference type="ARBA" id="ARBA00022801"/>
    </source>
</evidence>
<dbReference type="PRINTS" id="PR00792">
    <property type="entry name" value="PEPSIN"/>
</dbReference>
<evidence type="ECO:0000256" key="11">
    <source>
        <dbReference type="RuleBase" id="RU000454"/>
    </source>
</evidence>
<dbReference type="AlphaFoldDB" id="A0A9P6NP89"/>
<evidence type="ECO:0000259" key="12">
    <source>
        <dbReference type="PROSITE" id="PS51767"/>
    </source>
</evidence>
<comment type="similarity">
    <text evidence="2 11">Belongs to the peptidase A1 family.</text>
</comment>
<feature type="active site" evidence="10">
    <location>
        <position position="95"/>
    </location>
</feature>
<evidence type="ECO:0000256" key="9">
    <source>
        <dbReference type="ARBA" id="ARBA00023288"/>
    </source>
</evidence>
<evidence type="ECO:0000256" key="2">
    <source>
        <dbReference type="ARBA" id="ARBA00007447"/>
    </source>
</evidence>
<keyword evidence="3" id="KW-1003">Cell membrane</keyword>
<dbReference type="CDD" id="cd05471">
    <property type="entry name" value="pepsin_like"/>
    <property type="match status" value="1"/>
</dbReference>
<keyword evidence="14" id="KW-1185">Reference proteome</keyword>
<keyword evidence="5 11" id="KW-0064">Aspartyl protease</keyword>
<organism evidence="13 14">
    <name type="scientific">Cronartium quercuum f. sp. fusiforme G11</name>
    <dbReference type="NCBI Taxonomy" id="708437"/>
    <lineage>
        <taxon>Eukaryota</taxon>
        <taxon>Fungi</taxon>
        <taxon>Dikarya</taxon>
        <taxon>Basidiomycota</taxon>
        <taxon>Pucciniomycotina</taxon>
        <taxon>Pucciniomycetes</taxon>
        <taxon>Pucciniales</taxon>
        <taxon>Coleosporiaceae</taxon>
        <taxon>Cronartium</taxon>
    </lineage>
</organism>
<dbReference type="SUPFAM" id="SSF50630">
    <property type="entry name" value="Acid proteases"/>
    <property type="match status" value="1"/>
</dbReference>
<keyword evidence="4 11" id="KW-0645">Protease</keyword>
<dbReference type="Pfam" id="PF00026">
    <property type="entry name" value="Asp"/>
    <property type="match status" value="1"/>
</dbReference>
<dbReference type="InterPro" id="IPR021109">
    <property type="entry name" value="Peptidase_aspartic_dom_sf"/>
</dbReference>
<dbReference type="InterPro" id="IPR034164">
    <property type="entry name" value="Pepsin-like_dom"/>
</dbReference>
<dbReference type="PROSITE" id="PS00141">
    <property type="entry name" value="ASP_PROTEASE"/>
    <property type="match status" value="1"/>
</dbReference>
<evidence type="ECO:0000256" key="1">
    <source>
        <dbReference type="ARBA" id="ARBA00004236"/>
    </source>
</evidence>
<evidence type="ECO:0000256" key="5">
    <source>
        <dbReference type="ARBA" id="ARBA00022750"/>
    </source>
</evidence>
<accession>A0A9P6NP89</accession>
<dbReference type="FunFam" id="2.40.70.10:FF:000060">
    <property type="entry name" value="Aspartic-type endopeptidase ctsD"/>
    <property type="match status" value="1"/>
</dbReference>
<gene>
    <name evidence="13" type="ORF">CROQUDRAFT_40328</name>
</gene>
<keyword evidence="6 11" id="KW-0378">Hydrolase</keyword>
<dbReference type="GO" id="GO:0004190">
    <property type="term" value="F:aspartic-type endopeptidase activity"/>
    <property type="evidence" value="ECO:0007669"/>
    <property type="project" value="UniProtKB-KW"/>
</dbReference>
<proteinExistence type="inferred from homology"/>
<protein>
    <recommendedName>
        <fullName evidence="12">Peptidase A1 domain-containing protein</fullName>
    </recommendedName>
</protein>
<dbReference type="FunFam" id="2.40.70.10:FF:000008">
    <property type="entry name" value="Cathepsin D"/>
    <property type="match status" value="1"/>
</dbReference>
<evidence type="ECO:0000313" key="14">
    <source>
        <dbReference type="Proteomes" id="UP000886653"/>
    </source>
</evidence>
<dbReference type="Proteomes" id="UP000886653">
    <property type="component" value="Unassembled WGS sequence"/>
</dbReference>
<dbReference type="InterPro" id="IPR001461">
    <property type="entry name" value="Aspartic_peptidase_A1"/>
</dbReference>
<dbReference type="Gene3D" id="2.40.70.10">
    <property type="entry name" value="Acid Proteases"/>
    <property type="match status" value="2"/>
</dbReference>
<dbReference type="InterPro" id="IPR033121">
    <property type="entry name" value="PEPTIDASE_A1"/>
</dbReference>
<comment type="subcellular location">
    <subcellularLocation>
        <location evidence="1">Cell membrane</location>
    </subcellularLocation>
</comment>
<evidence type="ECO:0000313" key="13">
    <source>
        <dbReference type="EMBL" id="KAG0149157.1"/>
    </source>
</evidence>
<reference evidence="13" key="1">
    <citation type="submission" date="2013-11" db="EMBL/GenBank/DDBJ databases">
        <title>Genome sequence of the fusiform rust pathogen reveals effectors for host alternation and coevolution with pine.</title>
        <authorList>
            <consortium name="DOE Joint Genome Institute"/>
            <person name="Smith K."/>
            <person name="Pendleton A."/>
            <person name="Kubisiak T."/>
            <person name="Anderson C."/>
            <person name="Salamov A."/>
            <person name="Aerts A."/>
            <person name="Riley R."/>
            <person name="Clum A."/>
            <person name="Lindquist E."/>
            <person name="Ence D."/>
            <person name="Campbell M."/>
            <person name="Kronenberg Z."/>
            <person name="Feau N."/>
            <person name="Dhillon B."/>
            <person name="Hamelin R."/>
            <person name="Burleigh J."/>
            <person name="Smith J."/>
            <person name="Yandell M."/>
            <person name="Nelson C."/>
            <person name="Grigoriev I."/>
            <person name="Davis J."/>
        </authorList>
    </citation>
    <scope>NUCLEOTIDE SEQUENCE</scope>
    <source>
        <strain evidence="13">G11</strain>
    </source>
</reference>
<sequence>MELAQNLRKRAESLNLHFEESNLRRRGQPILLPRQSSHLGYPEAAYQAYKKSSITPAGIPTAANSVGLSIEANDVGYFAEVSIGTPPSKFRIILDSGSSDTWCRNLQSPNEGCNHPTLNTTSSTFRRTNTTFKVAYGTGSVQGVIVSDTLNLGGLELKNHAFGGITAATKDFAAKNVPFDGIMGTAQSVLSSQKLLTPIDAMAKAGTLSGAFIGYSLGRVSDGDNIGQITVGGVDQTKFSGDLTLIPNVNKKGFWEAKMDIVQVDGKKLLTDRTAILDTGTTLVVAPPSDAEALHANIPGSSKDGKGGFIIPCTTKTKVALSFGGVSFQINPVDLTFQPINDNLKGNCTSGISSGTIGGPQQWLLGDMFLKNVYFATDSTNNQMGLAAINQ</sequence>
<feature type="domain" description="Peptidase A1" evidence="12">
    <location>
        <begin position="77"/>
        <end position="387"/>
    </location>
</feature>
<keyword evidence="7" id="KW-0472">Membrane</keyword>
<keyword evidence="8" id="KW-0325">Glycoprotein</keyword>
<evidence type="ECO:0000256" key="8">
    <source>
        <dbReference type="ARBA" id="ARBA00023180"/>
    </source>
</evidence>
<evidence type="ECO:0000256" key="10">
    <source>
        <dbReference type="PIRSR" id="PIRSR601461-1"/>
    </source>
</evidence>
<dbReference type="GO" id="GO:0005886">
    <property type="term" value="C:plasma membrane"/>
    <property type="evidence" value="ECO:0007669"/>
    <property type="project" value="UniProtKB-SubCell"/>
</dbReference>
<name>A0A9P6NP89_9BASI</name>
<evidence type="ECO:0000256" key="4">
    <source>
        <dbReference type="ARBA" id="ARBA00022670"/>
    </source>
</evidence>
<dbReference type="EMBL" id="MU167230">
    <property type="protein sequence ID" value="KAG0149157.1"/>
    <property type="molecule type" value="Genomic_DNA"/>
</dbReference>
<dbReference type="PROSITE" id="PS51767">
    <property type="entry name" value="PEPTIDASE_A1"/>
    <property type="match status" value="1"/>
</dbReference>
<dbReference type="PANTHER" id="PTHR47966:SF75">
    <property type="entry name" value="ENDOPEPTIDASE (CTSD), PUTATIVE (AFU_ORTHOLOGUE AFUA_4G07040)-RELATED"/>
    <property type="match status" value="1"/>
</dbReference>
<comment type="caution">
    <text evidence="13">The sequence shown here is derived from an EMBL/GenBank/DDBJ whole genome shotgun (WGS) entry which is preliminary data.</text>
</comment>
<evidence type="ECO:0000256" key="7">
    <source>
        <dbReference type="ARBA" id="ARBA00023136"/>
    </source>
</evidence>
<dbReference type="OrthoDB" id="2747330at2759"/>
<feature type="active site" evidence="10">
    <location>
        <position position="278"/>
    </location>
</feature>
<dbReference type="InterPro" id="IPR001969">
    <property type="entry name" value="Aspartic_peptidase_AS"/>
</dbReference>
<dbReference type="GO" id="GO:0006508">
    <property type="term" value="P:proteolysis"/>
    <property type="evidence" value="ECO:0007669"/>
    <property type="project" value="UniProtKB-KW"/>
</dbReference>
<evidence type="ECO:0000256" key="3">
    <source>
        <dbReference type="ARBA" id="ARBA00022475"/>
    </source>
</evidence>
<keyword evidence="9" id="KW-0449">Lipoprotein</keyword>